<reference evidence="3 4" key="1">
    <citation type="journal article" date="2019" name="Nat. Ecol. Evol.">
        <title>Megaphylogeny resolves global patterns of mushroom evolution.</title>
        <authorList>
            <person name="Varga T."/>
            <person name="Krizsan K."/>
            <person name="Foldi C."/>
            <person name="Dima B."/>
            <person name="Sanchez-Garcia M."/>
            <person name="Sanchez-Ramirez S."/>
            <person name="Szollosi G.J."/>
            <person name="Szarkandi J.G."/>
            <person name="Papp V."/>
            <person name="Albert L."/>
            <person name="Andreopoulos W."/>
            <person name="Angelini C."/>
            <person name="Antonin V."/>
            <person name="Barry K.W."/>
            <person name="Bougher N.L."/>
            <person name="Buchanan P."/>
            <person name="Buyck B."/>
            <person name="Bense V."/>
            <person name="Catcheside P."/>
            <person name="Chovatia M."/>
            <person name="Cooper J."/>
            <person name="Damon W."/>
            <person name="Desjardin D."/>
            <person name="Finy P."/>
            <person name="Geml J."/>
            <person name="Haridas S."/>
            <person name="Hughes K."/>
            <person name="Justo A."/>
            <person name="Karasinski D."/>
            <person name="Kautmanova I."/>
            <person name="Kiss B."/>
            <person name="Kocsube S."/>
            <person name="Kotiranta H."/>
            <person name="LaButti K.M."/>
            <person name="Lechner B.E."/>
            <person name="Liimatainen K."/>
            <person name="Lipzen A."/>
            <person name="Lukacs Z."/>
            <person name="Mihaltcheva S."/>
            <person name="Morgado L.N."/>
            <person name="Niskanen T."/>
            <person name="Noordeloos M.E."/>
            <person name="Ohm R.A."/>
            <person name="Ortiz-Santana B."/>
            <person name="Ovrebo C."/>
            <person name="Racz N."/>
            <person name="Riley R."/>
            <person name="Savchenko A."/>
            <person name="Shiryaev A."/>
            <person name="Soop K."/>
            <person name="Spirin V."/>
            <person name="Szebenyi C."/>
            <person name="Tomsovsky M."/>
            <person name="Tulloss R.E."/>
            <person name="Uehling J."/>
            <person name="Grigoriev I.V."/>
            <person name="Vagvolgyi C."/>
            <person name="Papp T."/>
            <person name="Martin F.M."/>
            <person name="Miettinen O."/>
            <person name="Hibbett D.S."/>
            <person name="Nagy L.G."/>
        </authorList>
    </citation>
    <scope>NUCLEOTIDE SEQUENCE [LARGE SCALE GENOMIC DNA]</scope>
    <source>
        <strain evidence="3 4">CBS 962.96</strain>
    </source>
</reference>
<feature type="compositionally biased region" description="Polar residues" evidence="1">
    <location>
        <begin position="70"/>
        <end position="91"/>
    </location>
</feature>
<keyword evidence="4" id="KW-1185">Reference proteome</keyword>
<dbReference type="Proteomes" id="UP000297245">
    <property type="component" value="Unassembled WGS sequence"/>
</dbReference>
<feature type="region of interest" description="Disordered" evidence="1">
    <location>
        <begin position="34"/>
        <end position="58"/>
    </location>
</feature>
<keyword evidence="2" id="KW-0812">Transmembrane</keyword>
<name>A0A4S8LP81_DENBC</name>
<feature type="region of interest" description="Disordered" evidence="1">
    <location>
        <begin position="249"/>
        <end position="279"/>
    </location>
</feature>
<gene>
    <name evidence="3" type="ORF">K435DRAFT_256104</name>
</gene>
<evidence type="ECO:0000313" key="3">
    <source>
        <dbReference type="EMBL" id="THU90608.1"/>
    </source>
</evidence>
<evidence type="ECO:0000313" key="4">
    <source>
        <dbReference type="Proteomes" id="UP000297245"/>
    </source>
</evidence>
<feature type="region of interest" description="Disordered" evidence="1">
    <location>
        <begin position="70"/>
        <end position="132"/>
    </location>
</feature>
<accession>A0A4S8LP81</accession>
<feature type="transmembrane region" description="Helical" evidence="2">
    <location>
        <begin position="289"/>
        <end position="313"/>
    </location>
</feature>
<evidence type="ECO:0000256" key="2">
    <source>
        <dbReference type="SAM" id="Phobius"/>
    </source>
</evidence>
<sequence>MRDLHENFSQETLSVHRLSSFPFVTEDPFASFSAFPPSTPDSPLLPVNSEGEPKNLEEELALSPIPRLSSAQKLSQHGGSAQNPPTAISSDPNDHKPLAPTVTNRASAQNQSSLWKDTTFGVPPERAGSPTEQQLKCAWDDCVRLYEEAIREESPISLNYCEQTPSGLHSLDMLQAVLCDYDLDELFHELDVLEDNGGQTGSQPRSQTNQIPISLLQALWPDEHPHVTSKECTEHSDFERELDAAFDHDFSPGELKQPNSPPDLQSKPAEFQSSTTREEESTRAFETSVILYEFICVFFVAVVIYATLFHACFGRSFLQSAFVRLY</sequence>
<dbReference type="EMBL" id="ML179330">
    <property type="protein sequence ID" value="THU90608.1"/>
    <property type="molecule type" value="Genomic_DNA"/>
</dbReference>
<keyword evidence="2" id="KW-1133">Transmembrane helix</keyword>
<proteinExistence type="predicted"/>
<dbReference type="AlphaFoldDB" id="A0A4S8LP81"/>
<protein>
    <submittedName>
        <fullName evidence="3">Uncharacterized protein</fullName>
    </submittedName>
</protein>
<evidence type="ECO:0000256" key="1">
    <source>
        <dbReference type="SAM" id="MobiDB-lite"/>
    </source>
</evidence>
<keyword evidence="2" id="KW-0472">Membrane</keyword>
<feature type="compositionally biased region" description="Polar residues" evidence="1">
    <location>
        <begin position="101"/>
        <end position="116"/>
    </location>
</feature>
<organism evidence="3 4">
    <name type="scientific">Dendrothele bispora (strain CBS 962.96)</name>
    <dbReference type="NCBI Taxonomy" id="1314807"/>
    <lineage>
        <taxon>Eukaryota</taxon>
        <taxon>Fungi</taxon>
        <taxon>Dikarya</taxon>
        <taxon>Basidiomycota</taxon>
        <taxon>Agaricomycotina</taxon>
        <taxon>Agaricomycetes</taxon>
        <taxon>Agaricomycetidae</taxon>
        <taxon>Agaricales</taxon>
        <taxon>Agaricales incertae sedis</taxon>
        <taxon>Dendrothele</taxon>
    </lineage>
</organism>